<dbReference type="AlphaFoldDB" id="A0A644Y4Y8"/>
<sequence length="482" mass="54112">MKKTFVIALVLLLACTFVFAQGADEAASAAKAPAKGDKVEWWDHFLPLAQLHRTIWNQSEKETGIPVEYTQYDPAKQTEALMLAFRTKSLPDVFSQVFSGVGIEATLKNEGWFSPMAVNKSELPRIVQDSLFEGYTLFDGKVYSFPTYSINHNAPLWYLTKYVSENEVPRTFEEARALGRKITEESNKKTYGFVVPYAFIGRMDATIEDMMNALGSDGYINWTTGEYNYASEEIFKVFEFFTGIWDDGSVLPASVNLVMRAARERWAAGDGAMLIDGSWNIGVVKSNFPTLYNNGSVGVTDPLREDGSRPYKVYKNPPTGVFYISSNSDNVDEATNTLLKLMGDDYYIGLAEAQDQPPLDVSAVAKASVDPTYVEVCDMFGRTMAYKPSPVLRNVEVAKVSAEMKEIHPTPAEILQGYVSGSIKDWKSELIKYNNAMTKERERAIAKCQKEGLNVSINDWIFTNYKYGESYLTNLYADSYRK</sequence>
<accession>A0A644Y4Y8</accession>
<dbReference type="EMBL" id="VSSQ01004073">
    <property type="protein sequence ID" value="MPM23615.1"/>
    <property type="molecule type" value="Genomic_DNA"/>
</dbReference>
<dbReference type="SUPFAM" id="SSF53850">
    <property type="entry name" value="Periplasmic binding protein-like II"/>
    <property type="match status" value="1"/>
</dbReference>
<comment type="caution">
    <text evidence="1">The sequence shown here is derived from an EMBL/GenBank/DDBJ whole genome shotgun (WGS) entry which is preliminary data.</text>
</comment>
<gene>
    <name evidence="1" type="ORF">SDC9_70089</name>
</gene>
<proteinExistence type="predicted"/>
<dbReference type="InterPro" id="IPR006059">
    <property type="entry name" value="SBP"/>
</dbReference>
<protein>
    <recommendedName>
        <fullName evidence="2">Lipoprotein LipO</fullName>
    </recommendedName>
</protein>
<evidence type="ECO:0008006" key="2">
    <source>
        <dbReference type="Google" id="ProtNLM"/>
    </source>
</evidence>
<evidence type="ECO:0000313" key="1">
    <source>
        <dbReference type="EMBL" id="MPM23615.1"/>
    </source>
</evidence>
<dbReference type="InterPro" id="IPR050490">
    <property type="entry name" value="Bact_solute-bd_prot1"/>
</dbReference>
<dbReference type="PANTHER" id="PTHR43649:SF12">
    <property type="entry name" value="DIACETYLCHITOBIOSE BINDING PROTEIN DASA"/>
    <property type="match status" value="1"/>
</dbReference>
<reference evidence="1" key="1">
    <citation type="submission" date="2019-08" db="EMBL/GenBank/DDBJ databases">
        <authorList>
            <person name="Kucharzyk K."/>
            <person name="Murdoch R.W."/>
            <person name="Higgins S."/>
            <person name="Loffler F."/>
        </authorList>
    </citation>
    <scope>NUCLEOTIDE SEQUENCE</scope>
</reference>
<dbReference type="PROSITE" id="PS51257">
    <property type="entry name" value="PROKAR_LIPOPROTEIN"/>
    <property type="match status" value="1"/>
</dbReference>
<dbReference type="Gene3D" id="3.40.190.10">
    <property type="entry name" value="Periplasmic binding protein-like II"/>
    <property type="match status" value="1"/>
</dbReference>
<name>A0A644Y4Y8_9ZZZZ</name>
<organism evidence="1">
    <name type="scientific">bioreactor metagenome</name>
    <dbReference type="NCBI Taxonomy" id="1076179"/>
    <lineage>
        <taxon>unclassified sequences</taxon>
        <taxon>metagenomes</taxon>
        <taxon>ecological metagenomes</taxon>
    </lineage>
</organism>
<dbReference type="PANTHER" id="PTHR43649">
    <property type="entry name" value="ARABINOSE-BINDING PROTEIN-RELATED"/>
    <property type="match status" value="1"/>
</dbReference>
<dbReference type="Pfam" id="PF13416">
    <property type="entry name" value="SBP_bac_8"/>
    <property type="match status" value="1"/>
</dbReference>